<keyword evidence="7" id="KW-1185">Reference proteome</keyword>
<dbReference type="GO" id="GO:0046872">
    <property type="term" value="F:metal ion binding"/>
    <property type="evidence" value="ECO:0007669"/>
    <property type="project" value="UniProtKB-KW"/>
</dbReference>
<dbReference type="InterPro" id="IPR002716">
    <property type="entry name" value="PIN_dom"/>
</dbReference>
<protein>
    <recommendedName>
        <fullName evidence="5">PIN domain-containing protein</fullName>
    </recommendedName>
</protein>
<dbReference type="GO" id="GO:0004518">
    <property type="term" value="F:nuclease activity"/>
    <property type="evidence" value="ECO:0007669"/>
    <property type="project" value="UniProtKB-KW"/>
</dbReference>
<comment type="caution">
    <text evidence="6">The sequence shown here is derived from an EMBL/GenBank/DDBJ whole genome shotgun (WGS) entry which is preliminary data.</text>
</comment>
<evidence type="ECO:0000259" key="5">
    <source>
        <dbReference type="Pfam" id="PF01850"/>
    </source>
</evidence>
<gene>
    <name evidence="6" type="ORF">CSO01_38250</name>
</gene>
<evidence type="ECO:0000256" key="3">
    <source>
        <dbReference type="ARBA" id="ARBA00022801"/>
    </source>
</evidence>
<dbReference type="CDD" id="cd18682">
    <property type="entry name" value="PIN_VapC-like"/>
    <property type="match status" value="1"/>
</dbReference>
<dbReference type="InterPro" id="IPR029060">
    <property type="entry name" value="PIN-like_dom_sf"/>
</dbReference>
<evidence type="ECO:0000256" key="2">
    <source>
        <dbReference type="ARBA" id="ARBA00022723"/>
    </source>
</evidence>
<dbReference type="Gene3D" id="3.40.50.1010">
    <property type="entry name" value="5'-nuclease"/>
    <property type="match status" value="1"/>
</dbReference>
<evidence type="ECO:0000313" key="7">
    <source>
        <dbReference type="Proteomes" id="UP000321798"/>
    </source>
</evidence>
<dbReference type="GO" id="GO:0016787">
    <property type="term" value="F:hydrolase activity"/>
    <property type="evidence" value="ECO:0007669"/>
    <property type="project" value="UniProtKB-KW"/>
</dbReference>
<evidence type="ECO:0000313" key="6">
    <source>
        <dbReference type="EMBL" id="GEP71110.1"/>
    </source>
</evidence>
<sequence>MTVVLDASAVLAFITGEPGADVVEQALTGTTVCSVVNWSEVAQKVRAAGGDWSVASALLASYGLSPLDATTHDAEGAAALWQRGSGLSLADRFCLALASRLDAVALTADTAWGISERVRQIR</sequence>
<evidence type="ECO:0000256" key="1">
    <source>
        <dbReference type="ARBA" id="ARBA00022722"/>
    </source>
</evidence>
<evidence type="ECO:0000256" key="4">
    <source>
        <dbReference type="ARBA" id="ARBA00022842"/>
    </source>
</evidence>
<keyword evidence="2" id="KW-0479">Metal-binding</keyword>
<dbReference type="Proteomes" id="UP000321798">
    <property type="component" value="Unassembled WGS sequence"/>
</dbReference>
<organism evidence="6 7">
    <name type="scientific">Cellulomonas soli</name>
    <dbReference type="NCBI Taxonomy" id="931535"/>
    <lineage>
        <taxon>Bacteria</taxon>
        <taxon>Bacillati</taxon>
        <taxon>Actinomycetota</taxon>
        <taxon>Actinomycetes</taxon>
        <taxon>Micrococcales</taxon>
        <taxon>Cellulomonadaceae</taxon>
        <taxon>Cellulomonas</taxon>
    </lineage>
</organism>
<keyword evidence="1" id="KW-0540">Nuclease</keyword>
<accession>A0A512PIT3</accession>
<keyword evidence="3" id="KW-0378">Hydrolase</keyword>
<feature type="domain" description="PIN" evidence="5">
    <location>
        <begin position="3"/>
        <end position="111"/>
    </location>
</feature>
<keyword evidence="4" id="KW-0460">Magnesium</keyword>
<dbReference type="OrthoDB" id="286092at2"/>
<dbReference type="RefSeq" id="WP_146954876.1">
    <property type="nucleotide sequence ID" value="NZ_BAABBJ010000017.1"/>
</dbReference>
<dbReference type="AlphaFoldDB" id="A0A512PIT3"/>
<dbReference type="Pfam" id="PF01850">
    <property type="entry name" value="PIN"/>
    <property type="match status" value="1"/>
</dbReference>
<dbReference type="SUPFAM" id="SSF88723">
    <property type="entry name" value="PIN domain-like"/>
    <property type="match status" value="1"/>
</dbReference>
<name>A0A512PIT3_9CELL</name>
<reference evidence="6 7" key="1">
    <citation type="submission" date="2019-07" db="EMBL/GenBank/DDBJ databases">
        <title>Whole genome shotgun sequence of Cellulomonas soli NBRC 109434.</title>
        <authorList>
            <person name="Hosoyama A."/>
            <person name="Uohara A."/>
            <person name="Ohji S."/>
            <person name="Ichikawa N."/>
        </authorList>
    </citation>
    <scope>NUCLEOTIDE SEQUENCE [LARGE SCALE GENOMIC DNA]</scope>
    <source>
        <strain evidence="6 7">NBRC 109434</strain>
    </source>
</reference>
<dbReference type="EMBL" id="BKAL01000023">
    <property type="protein sequence ID" value="GEP71110.1"/>
    <property type="molecule type" value="Genomic_DNA"/>
</dbReference>
<proteinExistence type="predicted"/>